<proteinExistence type="predicted"/>
<keyword evidence="3" id="KW-1185">Reference proteome</keyword>
<evidence type="ECO:0000313" key="3">
    <source>
        <dbReference type="Proteomes" id="UP001219525"/>
    </source>
</evidence>
<feature type="compositionally biased region" description="Low complexity" evidence="1">
    <location>
        <begin position="118"/>
        <end position="127"/>
    </location>
</feature>
<feature type="compositionally biased region" description="Polar residues" evidence="1">
    <location>
        <begin position="214"/>
        <end position="223"/>
    </location>
</feature>
<feature type="region of interest" description="Disordered" evidence="1">
    <location>
        <begin position="202"/>
        <end position="229"/>
    </location>
</feature>
<feature type="compositionally biased region" description="Basic and acidic residues" evidence="1">
    <location>
        <begin position="57"/>
        <end position="74"/>
    </location>
</feature>
<sequence>MSRHGSPNAPTRKTSMRKLSRILRPRRTPAQPTLLIPEGGIDDTTPPSSPSLYSHSSENECRPKISSEGDRADSRPLLSPTPSNFSVSASEEQVNGSACSGTRPPFDFTPPGLEISRSEPTSPTWPSRRPRRSSADYTWAMNRVRPQRIIISDKEAIFINSDASSLHSAGKWVEQVSLSPSQWISSKGLAEGAVLRMDHFSPVEPQERNPRDMNATSSVSSPDTARPRPTFEMHCPYPHFDTLNTIPNATNSEPLISGSELLNKDHRRRPRSVSEPRSFLGVPRQMPRRADTVPSTPTEYILTVPTALDSDSGPKTSSSQSTISPPPPRHSNNTPMPEDVYFTAAGRRESRMYFSPDSLPRRGHSYSNSEPGAFAAELDPSSTSIRWFVGIQRALTRLGNVEVRQSCGPRKRGRENGIGEISRM</sequence>
<dbReference type="Proteomes" id="UP001219525">
    <property type="component" value="Unassembled WGS sequence"/>
</dbReference>
<feature type="compositionally biased region" description="Basic residues" evidence="1">
    <location>
        <begin position="14"/>
        <end position="27"/>
    </location>
</feature>
<accession>A0AAD6XVP0</accession>
<feature type="compositionally biased region" description="Basic and acidic residues" evidence="1">
    <location>
        <begin position="202"/>
        <end position="211"/>
    </location>
</feature>
<feature type="region of interest" description="Disordered" evidence="1">
    <location>
        <begin position="305"/>
        <end position="338"/>
    </location>
</feature>
<evidence type="ECO:0000256" key="1">
    <source>
        <dbReference type="SAM" id="MobiDB-lite"/>
    </source>
</evidence>
<evidence type="ECO:0000313" key="2">
    <source>
        <dbReference type="EMBL" id="KAJ7189541.1"/>
    </source>
</evidence>
<feature type="compositionally biased region" description="Low complexity" evidence="1">
    <location>
        <begin position="310"/>
        <end position="323"/>
    </location>
</feature>
<dbReference type="EMBL" id="JARJCW010000173">
    <property type="protein sequence ID" value="KAJ7189541.1"/>
    <property type="molecule type" value="Genomic_DNA"/>
</dbReference>
<gene>
    <name evidence="2" type="ORF">GGX14DRAFT_484684</name>
</gene>
<dbReference type="AlphaFoldDB" id="A0AAD6XVP0"/>
<feature type="compositionally biased region" description="Polar residues" evidence="1">
    <location>
        <begin position="80"/>
        <end position="100"/>
    </location>
</feature>
<reference evidence="2" key="1">
    <citation type="submission" date="2023-03" db="EMBL/GenBank/DDBJ databases">
        <title>Massive genome expansion in bonnet fungi (Mycena s.s.) driven by repeated elements and novel gene families across ecological guilds.</title>
        <authorList>
            <consortium name="Lawrence Berkeley National Laboratory"/>
            <person name="Harder C.B."/>
            <person name="Miyauchi S."/>
            <person name="Viragh M."/>
            <person name="Kuo A."/>
            <person name="Thoen E."/>
            <person name="Andreopoulos B."/>
            <person name="Lu D."/>
            <person name="Skrede I."/>
            <person name="Drula E."/>
            <person name="Henrissat B."/>
            <person name="Morin E."/>
            <person name="Kohler A."/>
            <person name="Barry K."/>
            <person name="LaButti K."/>
            <person name="Morin E."/>
            <person name="Salamov A."/>
            <person name="Lipzen A."/>
            <person name="Mereny Z."/>
            <person name="Hegedus B."/>
            <person name="Baldrian P."/>
            <person name="Stursova M."/>
            <person name="Weitz H."/>
            <person name="Taylor A."/>
            <person name="Grigoriev I.V."/>
            <person name="Nagy L.G."/>
            <person name="Martin F."/>
            <person name="Kauserud H."/>
        </authorList>
    </citation>
    <scope>NUCLEOTIDE SEQUENCE</scope>
    <source>
        <strain evidence="2">9144</strain>
    </source>
</reference>
<name>A0AAD6XVP0_9AGAR</name>
<protein>
    <submittedName>
        <fullName evidence="2">Uncharacterized protein</fullName>
    </submittedName>
</protein>
<feature type="region of interest" description="Disordered" evidence="1">
    <location>
        <begin position="251"/>
        <end position="280"/>
    </location>
</feature>
<feature type="region of interest" description="Disordered" evidence="1">
    <location>
        <begin position="1"/>
        <end position="132"/>
    </location>
</feature>
<comment type="caution">
    <text evidence="2">The sequence shown here is derived from an EMBL/GenBank/DDBJ whole genome shotgun (WGS) entry which is preliminary data.</text>
</comment>
<organism evidence="2 3">
    <name type="scientific">Mycena pura</name>
    <dbReference type="NCBI Taxonomy" id="153505"/>
    <lineage>
        <taxon>Eukaryota</taxon>
        <taxon>Fungi</taxon>
        <taxon>Dikarya</taxon>
        <taxon>Basidiomycota</taxon>
        <taxon>Agaricomycotina</taxon>
        <taxon>Agaricomycetes</taxon>
        <taxon>Agaricomycetidae</taxon>
        <taxon>Agaricales</taxon>
        <taxon>Marasmiineae</taxon>
        <taxon>Mycenaceae</taxon>
        <taxon>Mycena</taxon>
    </lineage>
</organism>